<dbReference type="OrthoDB" id="244495at2759"/>
<dbReference type="AlphaFoldDB" id="A0A5J4W8Y9"/>
<name>A0A5J4W8Y9_9EUKA</name>
<evidence type="ECO:0000313" key="2">
    <source>
        <dbReference type="EMBL" id="KAA6391401.1"/>
    </source>
</evidence>
<feature type="compositionally biased region" description="Polar residues" evidence="1">
    <location>
        <begin position="1"/>
        <end position="20"/>
    </location>
</feature>
<evidence type="ECO:0000313" key="3">
    <source>
        <dbReference type="Proteomes" id="UP000324800"/>
    </source>
</evidence>
<dbReference type="GO" id="GO:0005634">
    <property type="term" value="C:nucleus"/>
    <property type="evidence" value="ECO:0007669"/>
    <property type="project" value="TreeGrafter"/>
</dbReference>
<sequence length="222" mass="24046">MAEDQITQKCARSRSGQQNWVGGGDEEQTESVGSWCGCVGEAVFDEESAGHELLWLLCCDMCKGVYTNAQLLETNEGNQLACVLANGSIVPVARLEAACGNLNQTLLHIQQNTGMTKSELLQASLLVSRVWQKEPAKVSPATLQALVVGACVVAHKLNTDVVRTNGWWSAMLGVGIESVNAMEREILTALGFALHVTAEEFGQLERVFDSRISVWRLQGQVA</sequence>
<dbReference type="GO" id="GO:0016538">
    <property type="term" value="F:cyclin-dependent protein serine/threonine kinase regulator activity"/>
    <property type="evidence" value="ECO:0007669"/>
    <property type="project" value="TreeGrafter"/>
</dbReference>
<feature type="region of interest" description="Disordered" evidence="1">
    <location>
        <begin position="1"/>
        <end position="26"/>
    </location>
</feature>
<evidence type="ECO:0000256" key="1">
    <source>
        <dbReference type="SAM" id="MobiDB-lite"/>
    </source>
</evidence>
<dbReference type="Proteomes" id="UP000324800">
    <property type="component" value="Unassembled WGS sequence"/>
</dbReference>
<dbReference type="PANTHER" id="PTHR15615:SF108">
    <property type="entry name" value="PROTEIN CNPPD1"/>
    <property type="match status" value="1"/>
</dbReference>
<dbReference type="GO" id="GO:0000307">
    <property type="term" value="C:cyclin-dependent protein kinase holoenzyme complex"/>
    <property type="evidence" value="ECO:0007669"/>
    <property type="project" value="TreeGrafter"/>
</dbReference>
<dbReference type="Gene3D" id="1.10.472.10">
    <property type="entry name" value="Cyclin-like"/>
    <property type="match status" value="1"/>
</dbReference>
<protein>
    <submittedName>
        <fullName evidence="2">Uncharacterized protein</fullName>
    </submittedName>
</protein>
<dbReference type="EMBL" id="SNRW01002894">
    <property type="protein sequence ID" value="KAA6391401.1"/>
    <property type="molecule type" value="Genomic_DNA"/>
</dbReference>
<accession>A0A5J4W8Y9</accession>
<dbReference type="CDD" id="cd20557">
    <property type="entry name" value="CYCLIN_ScPCL1-like"/>
    <property type="match status" value="1"/>
</dbReference>
<comment type="caution">
    <text evidence="2">The sequence shown here is derived from an EMBL/GenBank/DDBJ whole genome shotgun (WGS) entry which is preliminary data.</text>
</comment>
<dbReference type="PANTHER" id="PTHR15615">
    <property type="match status" value="1"/>
</dbReference>
<reference evidence="2 3" key="1">
    <citation type="submission" date="2019-03" db="EMBL/GenBank/DDBJ databases">
        <title>Single cell metagenomics reveals metabolic interactions within the superorganism composed of flagellate Streblomastix strix and complex community of Bacteroidetes bacteria on its surface.</title>
        <authorList>
            <person name="Treitli S.C."/>
            <person name="Kolisko M."/>
            <person name="Husnik F."/>
            <person name="Keeling P."/>
            <person name="Hampl V."/>
        </authorList>
    </citation>
    <scope>NUCLEOTIDE SEQUENCE [LARGE SCALE GENOMIC DNA]</scope>
    <source>
        <strain evidence="2">ST1C</strain>
    </source>
</reference>
<dbReference type="GO" id="GO:0019901">
    <property type="term" value="F:protein kinase binding"/>
    <property type="evidence" value="ECO:0007669"/>
    <property type="project" value="InterPro"/>
</dbReference>
<dbReference type="InterPro" id="IPR013922">
    <property type="entry name" value="Cyclin_PHO80-like"/>
</dbReference>
<organism evidence="2 3">
    <name type="scientific">Streblomastix strix</name>
    <dbReference type="NCBI Taxonomy" id="222440"/>
    <lineage>
        <taxon>Eukaryota</taxon>
        <taxon>Metamonada</taxon>
        <taxon>Preaxostyla</taxon>
        <taxon>Oxymonadida</taxon>
        <taxon>Streblomastigidae</taxon>
        <taxon>Streblomastix</taxon>
    </lineage>
</organism>
<proteinExistence type="predicted"/>
<dbReference type="SUPFAM" id="SSF47954">
    <property type="entry name" value="Cyclin-like"/>
    <property type="match status" value="1"/>
</dbReference>
<gene>
    <name evidence="2" type="ORF">EZS28_013075</name>
</gene>
<dbReference type="InterPro" id="IPR036915">
    <property type="entry name" value="Cyclin-like_sf"/>
</dbReference>